<keyword evidence="5 11" id="KW-0812">Transmembrane</keyword>
<dbReference type="GO" id="GO:0006826">
    <property type="term" value="P:iron ion transport"/>
    <property type="evidence" value="ECO:0007669"/>
    <property type="project" value="UniProtKB-KW"/>
</dbReference>
<organism evidence="16 17">
    <name type="scientific">Pedobacter africanus</name>
    <dbReference type="NCBI Taxonomy" id="151894"/>
    <lineage>
        <taxon>Bacteria</taxon>
        <taxon>Pseudomonadati</taxon>
        <taxon>Bacteroidota</taxon>
        <taxon>Sphingobacteriia</taxon>
        <taxon>Sphingobacteriales</taxon>
        <taxon>Sphingobacteriaceae</taxon>
        <taxon>Pedobacter</taxon>
    </lineage>
</organism>
<evidence type="ECO:0000256" key="4">
    <source>
        <dbReference type="ARBA" id="ARBA00022496"/>
    </source>
</evidence>
<evidence type="ECO:0000256" key="2">
    <source>
        <dbReference type="ARBA" id="ARBA00022448"/>
    </source>
</evidence>
<feature type="signal peptide" evidence="13">
    <location>
        <begin position="1"/>
        <end position="18"/>
    </location>
</feature>
<evidence type="ECO:0000256" key="6">
    <source>
        <dbReference type="ARBA" id="ARBA00023004"/>
    </source>
</evidence>
<keyword evidence="13" id="KW-0732">Signal</keyword>
<dbReference type="InterPro" id="IPR000531">
    <property type="entry name" value="Beta-barrel_TonB"/>
</dbReference>
<reference evidence="17" key="1">
    <citation type="submission" date="2017-04" db="EMBL/GenBank/DDBJ databases">
        <authorList>
            <person name="Varghese N."/>
            <person name="Submissions S."/>
        </authorList>
    </citation>
    <scope>NUCLEOTIDE SEQUENCE [LARGE SCALE GENOMIC DNA]</scope>
    <source>
        <strain evidence="17">DSM 12126</strain>
    </source>
</reference>
<dbReference type="RefSeq" id="WP_084237534.1">
    <property type="nucleotide sequence ID" value="NZ_FWXT01000001.1"/>
</dbReference>
<dbReference type="InterPro" id="IPR039426">
    <property type="entry name" value="TonB-dep_rcpt-like"/>
</dbReference>
<dbReference type="InterPro" id="IPR036942">
    <property type="entry name" value="Beta-barrel_TonB_sf"/>
</dbReference>
<sequence>MKTFFTACLMALCFSGLAQDKQDTTKRLKEVVIHPYFSVQPLMRSTGSIGIIDQTVLSRQPSNSFVSAINTISGVRMEERSPGSYRLSIRGSLLRSPFGIRNVKIYVDDFPLTDAGGGSYFNALDVSAAAGIQVLKGPHSSIFGANSGGVILVQPQGFQPDSTALALKIEGGSFGLFREDLSLNKQIHKYSLNLTQAYQRSDGYRDHSAMNRKYFQTLQKWDYAKNASLKALIFYSDLHYNTPGGLTEAQYLQNPKLSRPASGASKSAMEQNAGIYSKTLYGGISHNWQITDRLKYVVSVFSSYTDFKNPFISNYEKRKEFTLGLRSYLEYGKKYTDASLKFNLGAESMRTSSDIDNYGNDFGKPANLMAADKLKAGANFAFAHMSIDVLNKWLFELSASANLYKYTYESIAPTAIAARTNTFDVQLMPRFAVSYLASPDVALKASVSKGYSPPSISEIRASNNVINVDLQPEYGWNYEGGIRYEIPDNRLFIDVNGFYYQLNNAIVRRLDDNNAEFFINAGGTKQWGLETALSFWLVKANSSKPIRGLQLRNAYTLSHFKFDNYIDKTDNFSGNKLTGVPKTMVVSSADVQLPRDFYLFLQHSFSSRIPLNDANTAYAKNYHILQAKIGWRNLRIGRVPIDFFAGADNILNQKYSLGNDLNAFGGRYYNAAPTRNFYGGLALRLNKR</sequence>
<evidence type="ECO:0000256" key="11">
    <source>
        <dbReference type="PROSITE-ProRule" id="PRU01360"/>
    </source>
</evidence>
<dbReference type="Pfam" id="PF00593">
    <property type="entry name" value="TonB_dep_Rec_b-barrel"/>
    <property type="match status" value="1"/>
</dbReference>
<evidence type="ECO:0000256" key="5">
    <source>
        <dbReference type="ARBA" id="ARBA00022692"/>
    </source>
</evidence>
<dbReference type="Gene3D" id="2.170.130.10">
    <property type="entry name" value="TonB-dependent receptor, plug domain"/>
    <property type="match status" value="1"/>
</dbReference>
<dbReference type="InterPro" id="IPR037066">
    <property type="entry name" value="Plug_dom_sf"/>
</dbReference>
<evidence type="ECO:0000256" key="1">
    <source>
        <dbReference type="ARBA" id="ARBA00004571"/>
    </source>
</evidence>
<keyword evidence="10 11" id="KW-0998">Cell outer membrane</keyword>
<dbReference type="SUPFAM" id="SSF56935">
    <property type="entry name" value="Porins"/>
    <property type="match status" value="1"/>
</dbReference>
<dbReference type="OrthoDB" id="9782587at2"/>
<dbReference type="EMBL" id="FWXT01000001">
    <property type="protein sequence ID" value="SMC57541.1"/>
    <property type="molecule type" value="Genomic_DNA"/>
</dbReference>
<dbReference type="Pfam" id="PF07715">
    <property type="entry name" value="Plug"/>
    <property type="match status" value="1"/>
</dbReference>
<keyword evidence="2 11" id="KW-0813">Transport</keyword>
<keyword evidence="17" id="KW-1185">Reference proteome</keyword>
<evidence type="ECO:0000256" key="7">
    <source>
        <dbReference type="ARBA" id="ARBA00023065"/>
    </source>
</evidence>
<evidence type="ECO:0000256" key="13">
    <source>
        <dbReference type="SAM" id="SignalP"/>
    </source>
</evidence>
<feature type="domain" description="TonB-dependent receptor-like beta-barrel" evidence="14">
    <location>
        <begin position="235"/>
        <end position="650"/>
    </location>
</feature>
<dbReference type="InterPro" id="IPR012910">
    <property type="entry name" value="Plug_dom"/>
</dbReference>
<keyword evidence="9 11" id="KW-0472">Membrane</keyword>
<comment type="similarity">
    <text evidence="11 12">Belongs to the TonB-dependent receptor family.</text>
</comment>
<dbReference type="Proteomes" id="UP000192756">
    <property type="component" value="Unassembled WGS sequence"/>
</dbReference>
<evidence type="ECO:0000256" key="12">
    <source>
        <dbReference type="RuleBase" id="RU003357"/>
    </source>
</evidence>
<evidence type="ECO:0000259" key="15">
    <source>
        <dbReference type="Pfam" id="PF07715"/>
    </source>
</evidence>
<evidence type="ECO:0000259" key="14">
    <source>
        <dbReference type="Pfam" id="PF00593"/>
    </source>
</evidence>
<evidence type="ECO:0000313" key="16">
    <source>
        <dbReference type="EMBL" id="SMC57541.1"/>
    </source>
</evidence>
<keyword evidence="7" id="KW-0406">Ion transport</keyword>
<dbReference type="GO" id="GO:0009279">
    <property type="term" value="C:cell outer membrane"/>
    <property type="evidence" value="ECO:0007669"/>
    <property type="project" value="UniProtKB-SubCell"/>
</dbReference>
<dbReference type="AlphaFoldDB" id="A0A1W2AAS2"/>
<protein>
    <submittedName>
        <fullName evidence="16">Iron complex outermembrane recepter protein</fullName>
    </submittedName>
</protein>
<keyword evidence="4" id="KW-0410">Iron transport</keyword>
<comment type="subcellular location">
    <subcellularLocation>
        <location evidence="1 11">Cell outer membrane</location>
        <topology evidence="1 11">Multi-pass membrane protein</topology>
    </subcellularLocation>
</comment>
<proteinExistence type="inferred from homology"/>
<gene>
    <name evidence="16" type="ORF">SAMN04488524_1281</name>
</gene>
<keyword evidence="6" id="KW-0408">Iron</keyword>
<accession>A0A1W2AAS2</accession>
<dbReference type="Gene3D" id="2.40.170.20">
    <property type="entry name" value="TonB-dependent receptor, beta-barrel domain"/>
    <property type="match status" value="1"/>
</dbReference>
<keyword evidence="8 12" id="KW-0798">TonB box</keyword>
<evidence type="ECO:0000256" key="9">
    <source>
        <dbReference type="ARBA" id="ARBA00023136"/>
    </source>
</evidence>
<dbReference type="PANTHER" id="PTHR32552">
    <property type="entry name" value="FERRICHROME IRON RECEPTOR-RELATED"/>
    <property type="match status" value="1"/>
</dbReference>
<evidence type="ECO:0000256" key="3">
    <source>
        <dbReference type="ARBA" id="ARBA00022452"/>
    </source>
</evidence>
<evidence type="ECO:0000256" key="10">
    <source>
        <dbReference type="ARBA" id="ARBA00023237"/>
    </source>
</evidence>
<feature type="chain" id="PRO_5012325638" evidence="13">
    <location>
        <begin position="19"/>
        <end position="688"/>
    </location>
</feature>
<evidence type="ECO:0000256" key="8">
    <source>
        <dbReference type="ARBA" id="ARBA00023077"/>
    </source>
</evidence>
<feature type="domain" description="TonB-dependent receptor plug" evidence="15">
    <location>
        <begin position="42"/>
        <end position="149"/>
    </location>
</feature>
<evidence type="ECO:0000313" key="17">
    <source>
        <dbReference type="Proteomes" id="UP000192756"/>
    </source>
</evidence>
<keyword evidence="3 11" id="KW-1134">Transmembrane beta strand</keyword>
<dbReference type="STRING" id="151894.SAMN04488524_1281"/>
<name>A0A1W2AAS2_9SPHI</name>
<dbReference type="PROSITE" id="PS52016">
    <property type="entry name" value="TONB_DEPENDENT_REC_3"/>
    <property type="match status" value="1"/>
</dbReference>
<dbReference type="PANTHER" id="PTHR32552:SF81">
    <property type="entry name" value="TONB-DEPENDENT OUTER MEMBRANE RECEPTOR"/>
    <property type="match status" value="1"/>
</dbReference>